<gene>
    <name evidence="3" type="ordered locus">Acid345_3853</name>
</gene>
<dbReference type="Gene3D" id="1.25.40.10">
    <property type="entry name" value="Tetratricopeptide repeat domain"/>
    <property type="match status" value="2"/>
</dbReference>
<feature type="compositionally biased region" description="Polar residues" evidence="1">
    <location>
        <begin position="19"/>
        <end position="41"/>
    </location>
</feature>
<dbReference type="AlphaFoldDB" id="Q1IJU7"/>
<protein>
    <submittedName>
        <fullName evidence="3">Tetratricopeptide region</fullName>
    </submittedName>
</protein>
<dbReference type="STRING" id="204669.Acid345_3853"/>
<dbReference type="InterPro" id="IPR011990">
    <property type="entry name" value="TPR-like_helical_dom_sf"/>
</dbReference>
<dbReference type="eggNOG" id="COG0457">
    <property type="taxonomic scope" value="Bacteria"/>
</dbReference>
<evidence type="ECO:0000313" key="3">
    <source>
        <dbReference type="EMBL" id="ABF42853.1"/>
    </source>
</evidence>
<keyword evidence="4" id="KW-1185">Reference proteome</keyword>
<evidence type="ECO:0000256" key="1">
    <source>
        <dbReference type="SAM" id="MobiDB-lite"/>
    </source>
</evidence>
<dbReference type="EMBL" id="CP000360">
    <property type="protein sequence ID" value="ABF42853.1"/>
    <property type="molecule type" value="Genomic_DNA"/>
</dbReference>
<feature type="compositionally biased region" description="Low complexity" evidence="1">
    <location>
        <begin position="42"/>
        <end position="65"/>
    </location>
</feature>
<dbReference type="HOGENOM" id="CLU_896537_0_0_0"/>
<evidence type="ECO:0000256" key="2">
    <source>
        <dbReference type="SAM" id="SignalP"/>
    </source>
</evidence>
<keyword evidence="2" id="KW-0732">Signal</keyword>
<feature type="signal peptide" evidence="2">
    <location>
        <begin position="1"/>
        <end position="23"/>
    </location>
</feature>
<accession>Q1IJU7</accession>
<feature type="region of interest" description="Disordered" evidence="1">
    <location>
        <begin position="288"/>
        <end position="310"/>
    </location>
</feature>
<sequence length="310" mass="32809">MKRAFLLLSLIATATFAVSQSPAAGQTQPSKPSQAGSTVQSGAAAQGTQATPGAQTTPATQAEPAPHSKGAPQARTQEEFKAYQDVIAKTDPQQMEAATDDFAQKFPNSELRTVIYNQLLNVYRNGGATDKAIAVGRKSLAIDPTDPVPNVMVAMSIAQSTRDTDLDKDDRLNEAVKDAQRAIDNIDTGMAIPPNTPPEKVAAAKASLLEMANETLGQVNLNRKDFAGAEAAFRKAIDANKAEPDGVLYLRLAIALDNQKKYQEALQATDTAIKYSQPGSDAMNWANQEKSRLQKLAGTAPASSAAPTAQ</sequence>
<dbReference type="KEGG" id="aba:Acid345_3853"/>
<name>Q1IJU7_KORVE</name>
<dbReference type="EnsemblBacteria" id="ABF42853">
    <property type="protein sequence ID" value="ABF42853"/>
    <property type="gene ID" value="Acid345_3853"/>
</dbReference>
<feature type="chain" id="PRO_5004190835" evidence="2">
    <location>
        <begin position="24"/>
        <end position="310"/>
    </location>
</feature>
<dbReference type="RefSeq" id="WP_011524652.1">
    <property type="nucleotide sequence ID" value="NC_008009.1"/>
</dbReference>
<evidence type="ECO:0000313" key="4">
    <source>
        <dbReference type="Proteomes" id="UP000002432"/>
    </source>
</evidence>
<proteinExistence type="predicted"/>
<feature type="region of interest" description="Disordered" evidence="1">
    <location>
        <begin position="19"/>
        <end position="75"/>
    </location>
</feature>
<reference evidence="3 4" key="1">
    <citation type="journal article" date="2009" name="Appl. Environ. Microbiol.">
        <title>Three genomes from the phylum Acidobacteria provide insight into the lifestyles of these microorganisms in soils.</title>
        <authorList>
            <person name="Ward N.L."/>
            <person name="Challacombe J.F."/>
            <person name="Janssen P.H."/>
            <person name="Henrissat B."/>
            <person name="Coutinho P.M."/>
            <person name="Wu M."/>
            <person name="Xie G."/>
            <person name="Haft D.H."/>
            <person name="Sait M."/>
            <person name="Badger J."/>
            <person name="Barabote R.D."/>
            <person name="Bradley B."/>
            <person name="Brettin T.S."/>
            <person name="Brinkac L.M."/>
            <person name="Bruce D."/>
            <person name="Creasy T."/>
            <person name="Daugherty S.C."/>
            <person name="Davidsen T.M."/>
            <person name="DeBoy R.T."/>
            <person name="Detter J.C."/>
            <person name="Dodson R.J."/>
            <person name="Durkin A.S."/>
            <person name="Ganapathy A."/>
            <person name="Gwinn-Giglio M."/>
            <person name="Han C.S."/>
            <person name="Khouri H."/>
            <person name="Kiss H."/>
            <person name="Kothari S.P."/>
            <person name="Madupu R."/>
            <person name="Nelson K.E."/>
            <person name="Nelson W.C."/>
            <person name="Paulsen I."/>
            <person name="Penn K."/>
            <person name="Ren Q."/>
            <person name="Rosovitz M.J."/>
            <person name="Selengut J.D."/>
            <person name="Shrivastava S."/>
            <person name="Sullivan S.A."/>
            <person name="Tapia R."/>
            <person name="Thompson L.S."/>
            <person name="Watkins K.L."/>
            <person name="Yang Q."/>
            <person name="Yu C."/>
            <person name="Zafar N."/>
            <person name="Zhou L."/>
            <person name="Kuske C.R."/>
        </authorList>
    </citation>
    <scope>NUCLEOTIDE SEQUENCE [LARGE SCALE GENOMIC DNA]</scope>
    <source>
        <strain evidence="3 4">Ellin345</strain>
    </source>
</reference>
<dbReference type="SMART" id="SM00028">
    <property type="entry name" value="TPR"/>
    <property type="match status" value="3"/>
</dbReference>
<feature type="compositionally biased region" description="Low complexity" evidence="1">
    <location>
        <begin position="299"/>
        <end position="310"/>
    </location>
</feature>
<dbReference type="InterPro" id="IPR019734">
    <property type="entry name" value="TPR_rpt"/>
</dbReference>
<dbReference type="Proteomes" id="UP000002432">
    <property type="component" value="Chromosome"/>
</dbReference>
<organism evidence="3 4">
    <name type="scientific">Koribacter versatilis (strain Ellin345)</name>
    <dbReference type="NCBI Taxonomy" id="204669"/>
    <lineage>
        <taxon>Bacteria</taxon>
        <taxon>Pseudomonadati</taxon>
        <taxon>Acidobacteriota</taxon>
        <taxon>Terriglobia</taxon>
        <taxon>Terriglobales</taxon>
        <taxon>Candidatus Korobacteraceae</taxon>
        <taxon>Candidatus Korobacter</taxon>
    </lineage>
</organism>
<dbReference type="SUPFAM" id="SSF48452">
    <property type="entry name" value="TPR-like"/>
    <property type="match status" value="1"/>
</dbReference>